<feature type="chain" id="PRO_5035938297" evidence="2">
    <location>
        <begin position="23"/>
        <end position="356"/>
    </location>
</feature>
<evidence type="ECO:0000256" key="2">
    <source>
        <dbReference type="SAM" id="SignalP"/>
    </source>
</evidence>
<dbReference type="Gene3D" id="3.40.710.10">
    <property type="entry name" value="DD-peptidase/beta-lactamase superfamily"/>
    <property type="match status" value="1"/>
</dbReference>
<feature type="domain" description="Beta-lactamase-related" evidence="3">
    <location>
        <begin position="36"/>
        <end position="347"/>
    </location>
</feature>
<protein>
    <submittedName>
        <fullName evidence="4">D-alanyl-D-alanine-carboxypeptidase/ endopeptidase AmpH</fullName>
    </submittedName>
</protein>
<keyword evidence="5" id="KW-1185">Reference proteome</keyword>
<evidence type="ECO:0000259" key="3">
    <source>
        <dbReference type="Pfam" id="PF00144"/>
    </source>
</evidence>
<dbReference type="EMBL" id="BOPV01000001">
    <property type="protein sequence ID" value="GIL39866.1"/>
    <property type="molecule type" value="Genomic_DNA"/>
</dbReference>
<dbReference type="AlphaFoldDB" id="A0A8S8XF61"/>
<name>A0A8S8XF61_9PROT</name>
<proteinExistence type="inferred from homology"/>
<dbReference type="InterPro" id="IPR012338">
    <property type="entry name" value="Beta-lactam/transpept-like"/>
</dbReference>
<evidence type="ECO:0000313" key="4">
    <source>
        <dbReference type="EMBL" id="GIL39866.1"/>
    </source>
</evidence>
<sequence length="356" mass="37982">MLLARFCTAALLTLLVLSDAAAQRLPRSELENELQRIFTDSGARGMVVTIVHNHVGTVRGYGETRPGSGRKPDGLSLLRINSTSKLFVADLLGTFVSDGRLDLDEPLQRYAPAGRQVPTAITLGQLATHTSGLPRSADLKGLDPSPEKARWLWLERQTNLPVPGRSARYSNVAFDLLADAIGNKLGTPYAQLLAQRVTGPLRMIDTTATPTEAQCARLMDAGGAATSLPCNDQLPGIGAGGLYSTANDIGLWMQSQLAADRRAHAVQVRRNDLTSVEGLDVAGPIDGIGLAWLHQAADENHPALIQKTGGGGGFMSYIVLVPDADLGIFIAMTRVDGEVMKTMTRQVNDLAGMLAR</sequence>
<dbReference type="Proteomes" id="UP000681075">
    <property type="component" value="Unassembled WGS sequence"/>
</dbReference>
<dbReference type="PANTHER" id="PTHR22935:SF95">
    <property type="entry name" value="BETA-LACTAMASE-LIKE 1-RELATED"/>
    <property type="match status" value="1"/>
</dbReference>
<dbReference type="InterPro" id="IPR001466">
    <property type="entry name" value="Beta-lactam-related"/>
</dbReference>
<dbReference type="InterPro" id="IPR051478">
    <property type="entry name" value="Beta-lactamase-like_AB/R"/>
</dbReference>
<evidence type="ECO:0000313" key="5">
    <source>
        <dbReference type="Proteomes" id="UP000681075"/>
    </source>
</evidence>
<dbReference type="Pfam" id="PF00144">
    <property type="entry name" value="Beta-lactamase"/>
    <property type="match status" value="1"/>
</dbReference>
<dbReference type="NCBIfam" id="NF007943">
    <property type="entry name" value="PRK10662.1"/>
    <property type="match status" value="1"/>
</dbReference>
<organism evidence="4 5">
    <name type="scientific">Roseiterribacter gracilis</name>
    <dbReference type="NCBI Taxonomy" id="2812848"/>
    <lineage>
        <taxon>Bacteria</taxon>
        <taxon>Pseudomonadati</taxon>
        <taxon>Pseudomonadota</taxon>
        <taxon>Alphaproteobacteria</taxon>
        <taxon>Rhodospirillales</taxon>
        <taxon>Roseiterribacteraceae</taxon>
        <taxon>Roseiterribacter</taxon>
    </lineage>
</organism>
<evidence type="ECO:0000256" key="1">
    <source>
        <dbReference type="ARBA" id="ARBA00038473"/>
    </source>
</evidence>
<gene>
    <name evidence="4" type="ORF">TMPK1_21030</name>
</gene>
<feature type="signal peptide" evidence="2">
    <location>
        <begin position="1"/>
        <end position="22"/>
    </location>
</feature>
<keyword evidence="2" id="KW-0732">Signal</keyword>
<reference evidence="4" key="1">
    <citation type="submission" date="2021-02" db="EMBL/GenBank/DDBJ databases">
        <title>Genome sequence of Rhodospirillales sp. strain TMPK1 isolated from soil.</title>
        <authorList>
            <person name="Nakai R."/>
            <person name="Kusada H."/>
            <person name="Tamaki H."/>
        </authorList>
    </citation>
    <scope>NUCLEOTIDE SEQUENCE</scope>
    <source>
        <strain evidence="4">TMPK1</strain>
    </source>
</reference>
<comment type="similarity">
    <text evidence="1">Belongs to the beta-lactamase family.</text>
</comment>
<accession>A0A8S8XF61</accession>
<dbReference type="PANTHER" id="PTHR22935">
    <property type="entry name" value="PENICILLIN-BINDING PROTEIN"/>
    <property type="match status" value="1"/>
</dbReference>
<comment type="caution">
    <text evidence="4">The sequence shown here is derived from an EMBL/GenBank/DDBJ whole genome shotgun (WGS) entry which is preliminary data.</text>
</comment>
<dbReference type="SUPFAM" id="SSF56601">
    <property type="entry name" value="beta-lactamase/transpeptidase-like"/>
    <property type="match status" value="1"/>
</dbReference>